<dbReference type="GO" id="GO:0006071">
    <property type="term" value="P:glycerol metabolic process"/>
    <property type="evidence" value="ECO:0007669"/>
    <property type="project" value="UniProtKB-KW"/>
</dbReference>
<dbReference type="RefSeq" id="WP_098193788.1">
    <property type="nucleotide sequence ID" value="NZ_CP023777.1"/>
</dbReference>
<comment type="cofactor">
    <cofactor evidence="1">
        <name>FAD</name>
        <dbReference type="ChEBI" id="CHEBI:57692"/>
    </cofactor>
</comment>
<dbReference type="InterPro" id="IPR036188">
    <property type="entry name" value="FAD/NAD-bd_sf"/>
</dbReference>
<dbReference type="InterPro" id="IPR006076">
    <property type="entry name" value="FAD-dep_OxRdtase"/>
</dbReference>
<keyword evidence="5" id="KW-0274">FAD</keyword>
<evidence type="ECO:0000256" key="6">
    <source>
        <dbReference type="ARBA" id="ARBA00023002"/>
    </source>
</evidence>
<sequence length="522" mass="57692">MMRENLLAQFKSKIDQEWDVVVIGGGATGIGAALEAVTRGYKTLLVEKADFAKSTSSKSTKLVHGGVRYLAQGDVALVREASVERGLLLKNAPHLAHNLSFVIPAYSWFDGIFYTIGLKLYDWMAGRLSLGRSLYISRKKTIERLPTIKQDHLSAGVLYHDGQFDDSRLAINLVQTFLEHGGIAINYMEVKAMEKDITGKLSGLKLQDNETGEVFHVKTKGVINATGVFTDDVLQMDDPNEPRSIVASQGVHLVLDHSFLPGKTALMIPKTSDGRVLFAVPWHNKLVVGTTDTLVESISLDPVALEKEIQFILDTADQYLTKAPKRTDVLSVWAGLRPLAAPTGEKAKTKEISRNHKIMVTPSGLVSILGGKWTTYRRMGEDVVTKLEEVHQWKKTTTATKFLPIHGFVENTDENNPLYFYGADMPGIQALAASEPGMSEVLSESLQIIAAQVAWAVRHELAQQVEDVLARRIRALFLDAHEAVRIAPKVAAIMAKELNKDTTWEQEQIQSFNTLASTYMLS</sequence>
<reference evidence="9 10" key="1">
    <citation type="submission" date="2017-10" db="EMBL/GenBank/DDBJ databases">
        <title>Paenichitinophaga pekingensis gen. nov., sp. nov., isolated from activated sludge.</title>
        <authorList>
            <person name="Jin D."/>
            <person name="Kong X."/>
            <person name="Deng Y."/>
            <person name="Bai Z."/>
        </authorList>
    </citation>
    <scope>NUCLEOTIDE SEQUENCE [LARGE SCALE GENOMIC DNA]</scope>
    <source>
        <strain evidence="9 10">13</strain>
    </source>
</reference>
<dbReference type="AlphaFoldDB" id="A0A291QTZ7"/>
<dbReference type="InterPro" id="IPR038299">
    <property type="entry name" value="DAO_C_sf"/>
</dbReference>
<evidence type="ECO:0000256" key="1">
    <source>
        <dbReference type="ARBA" id="ARBA00001974"/>
    </source>
</evidence>
<evidence type="ECO:0000256" key="4">
    <source>
        <dbReference type="ARBA" id="ARBA00022798"/>
    </source>
</evidence>
<dbReference type="Gene3D" id="3.30.9.10">
    <property type="entry name" value="D-Amino Acid Oxidase, subunit A, domain 2"/>
    <property type="match status" value="1"/>
</dbReference>
<dbReference type="PRINTS" id="PR01001">
    <property type="entry name" value="FADG3PDH"/>
</dbReference>
<dbReference type="GO" id="GO:0004368">
    <property type="term" value="F:glycerol-3-phosphate dehydrogenase (quinone) activity"/>
    <property type="evidence" value="ECO:0007669"/>
    <property type="project" value="InterPro"/>
</dbReference>
<dbReference type="Proteomes" id="UP000220133">
    <property type="component" value="Chromosome"/>
</dbReference>
<dbReference type="Gene3D" id="1.10.8.870">
    <property type="entry name" value="Alpha-glycerophosphate oxidase, cap domain"/>
    <property type="match status" value="1"/>
</dbReference>
<evidence type="ECO:0000256" key="5">
    <source>
        <dbReference type="ARBA" id="ARBA00022827"/>
    </source>
</evidence>
<dbReference type="PANTHER" id="PTHR11985">
    <property type="entry name" value="GLYCEROL-3-PHOSPHATE DEHYDROGENASE"/>
    <property type="match status" value="1"/>
</dbReference>
<proteinExistence type="inferred from homology"/>
<evidence type="ECO:0000313" key="10">
    <source>
        <dbReference type="Proteomes" id="UP000220133"/>
    </source>
</evidence>
<feature type="domain" description="FAD dependent oxidoreductase" evidence="7">
    <location>
        <begin position="19"/>
        <end position="345"/>
    </location>
</feature>
<dbReference type="Pfam" id="PF01266">
    <property type="entry name" value="DAO"/>
    <property type="match status" value="1"/>
</dbReference>
<evidence type="ECO:0000313" key="9">
    <source>
        <dbReference type="EMBL" id="ATL47407.1"/>
    </source>
</evidence>
<protein>
    <submittedName>
        <fullName evidence="9">FAD-dependent oxidoreductase</fullName>
    </submittedName>
</protein>
<keyword evidence="3" id="KW-0285">Flavoprotein</keyword>
<comment type="similarity">
    <text evidence="2">Belongs to the FAD-dependent glycerol-3-phosphate dehydrogenase family.</text>
</comment>
<gene>
    <name evidence="9" type="ORF">COR50_09615</name>
</gene>
<name>A0A291QTZ7_9BACT</name>
<dbReference type="InterPro" id="IPR000447">
    <property type="entry name" value="G3P_DH_FAD-dep"/>
</dbReference>
<dbReference type="PANTHER" id="PTHR11985:SF35">
    <property type="entry name" value="ANAEROBIC GLYCEROL-3-PHOSPHATE DEHYDROGENASE SUBUNIT A"/>
    <property type="match status" value="1"/>
</dbReference>
<accession>A0A291QTZ7</accession>
<evidence type="ECO:0000259" key="7">
    <source>
        <dbReference type="Pfam" id="PF01266"/>
    </source>
</evidence>
<evidence type="ECO:0000259" key="8">
    <source>
        <dbReference type="Pfam" id="PF16901"/>
    </source>
</evidence>
<dbReference type="KEGG" id="cbae:COR50_09615"/>
<keyword evidence="10" id="KW-1185">Reference proteome</keyword>
<dbReference type="GO" id="GO:0046168">
    <property type="term" value="P:glycerol-3-phosphate catabolic process"/>
    <property type="evidence" value="ECO:0007669"/>
    <property type="project" value="TreeGrafter"/>
</dbReference>
<dbReference type="InterPro" id="IPR031656">
    <property type="entry name" value="DAO_C"/>
</dbReference>
<feature type="domain" description="Alpha-glycerophosphate oxidase C-terminal" evidence="8">
    <location>
        <begin position="418"/>
        <end position="502"/>
    </location>
</feature>
<organism evidence="9 10">
    <name type="scientific">Chitinophaga caeni</name>
    <dbReference type="NCBI Taxonomy" id="2029983"/>
    <lineage>
        <taxon>Bacteria</taxon>
        <taxon>Pseudomonadati</taxon>
        <taxon>Bacteroidota</taxon>
        <taxon>Chitinophagia</taxon>
        <taxon>Chitinophagales</taxon>
        <taxon>Chitinophagaceae</taxon>
        <taxon>Chitinophaga</taxon>
    </lineage>
</organism>
<keyword evidence="4" id="KW-0319">Glycerol metabolism</keyword>
<keyword evidence="6" id="KW-0560">Oxidoreductase</keyword>
<dbReference type="Gene3D" id="3.50.50.60">
    <property type="entry name" value="FAD/NAD(P)-binding domain"/>
    <property type="match status" value="1"/>
</dbReference>
<evidence type="ECO:0000256" key="3">
    <source>
        <dbReference type="ARBA" id="ARBA00022630"/>
    </source>
</evidence>
<dbReference type="OrthoDB" id="9766796at2"/>
<dbReference type="Pfam" id="PF16901">
    <property type="entry name" value="DAO_C"/>
    <property type="match status" value="1"/>
</dbReference>
<dbReference type="SUPFAM" id="SSF51905">
    <property type="entry name" value="FAD/NAD(P)-binding domain"/>
    <property type="match status" value="1"/>
</dbReference>
<dbReference type="EMBL" id="CP023777">
    <property type="protein sequence ID" value="ATL47407.1"/>
    <property type="molecule type" value="Genomic_DNA"/>
</dbReference>
<evidence type="ECO:0000256" key="2">
    <source>
        <dbReference type="ARBA" id="ARBA00007330"/>
    </source>
</evidence>